<gene>
    <name evidence="1" type="ORF">BDV41DRAFT_545790</name>
</gene>
<dbReference type="EMBL" id="ML738356">
    <property type="protein sequence ID" value="KAE8310213.1"/>
    <property type="molecule type" value="Genomic_DNA"/>
</dbReference>
<evidence type="ECO:0000313" key="1">
    <source>
        <dbReference type="EMBL" id="KAE8310213.1"/>
    </source>
</evidence>
<protein>
    <submittedName>
        <fullName evidence="1">Uncharacterized protein</fullName>
    </submittedName>
</protein>
<sequence>MDSLRLSPSVHLLISHHTIAKTSHMIAVGEYIDNFTRKMDETQGHQLSSNNMCMSNISLDSSRHGCSERMLDIRFNSVTRVLWVRIMPTELHDAHQRWVAFSRSEWRARGLLIPEAGRRMGKKVPDMACMTVVGDSRIFVRPRLNMFDPSISLGKL</sequence>
<evidence type="ECO:0000313" key="2">
    <source>
        <dbReference type="Proteomes" id="UP000325433"/>
    </source>
</evidence>
<keyword evidence="2" id="KW-1185">Reference proteome</keyword>
<name>A0A5N6VP20_9EURO</name>
<dbReference type="Proteomes" id="UP000325433">
    <property type="component" value="Unassembled WGS sequence"/>
</dbReference>
<reference evidence="2" key="1">
    <citation type="submission" date="2019-04" db="EMBL/GenBank/DDBJ databases">
        <title>Friends and foes A comparative genomics studyof 23 Aspergillus species from section Flavi.</title>
        <authorList>
            <consortium name="DOE Joint Genome Institute"/>
            <person name="Kjaerbolling I."/>
            <person name="Vesth T."/>
            <person name="Frisvad J.C."/>
            <person name="Nybo J.L."/>
            <person name="Theobald S."/>
            <person name="Kildgaard S."/>
            <person name="Isbrandt T."/>
            <person name="Kuo A."/>
            <person name="Sato A."/>
            <person name="Lyhne E.K."/>
            <person name="Kogle M.E."/>
            <person name="Wiebenga A."/>
            <person name="Kun R.S."/>
            <person name="Lubbers R.J."/>
            <person name="Makela M.R."/>
            <person name="Barry K."/>
            <person name="Chovatia M."/>
            <person name="Clum A."/>
            <person name="Daum C."/>
            <person name="Haridas S."/>
            <person name="He G."/>
            <person name="LaButti K."/>
            <person name="Lipzen A."/>
            <person name="Mondo S."/>
            <person name="Riley R."/>
            <person name="Salamov A."/>
            <person name="Simmons B.A."/>
            <person name="Magnuson J.K."/>
            <person name="Henrissat B."/>
            <person name="Mortensen U.H."/>
            <person name="Larsen T.O."/>
            <person name="Devries R.P."/>
            <person name="Grigoriev I.V."/>
            <person name="Machida M."/>
            <person name="Baker S.E."/>
            <person name="Andersen M.R."/>
        </authorList>
    </citation>
    <scope>NUCLEOTIDE SEQUENCE [LARGE SCALE GENOMIC DNA]</scope>
    <source>
        <strain evidence="2">CBS 130015</strain>
    </source>
</reference>
<accession>A0A5N6VP20</accession>
<proteinExistence type="predicted"/>
<dbReference type="AlphaFoldDB" id="A0A5N6VP20"/>
<organism evidence="1 2">
    <name type="scientific">Aspergillus transmontanensis</name>
    <dbReference type="NCBI Taxonomy" id="1034304"/>
    <lineage>
        <taxon>Eukaryota</taxon>
        <taxon>Fungi</taxon>
        <taxon>Dikarya</taxon>
        <taxon>Ascomycota</taxon>
        <taxon>Pezizomycotina</taxon>
        <taxon>Eurotiomycetes</taxon>
        <taxon>Eurotiomycetidae</taxon>
        <taxon>Eurotiales</taxon>
        <taxon>Aspergillaceae</taxon>
        <taxon>Aspergillus</taxon>
        <taxon>Aspergillus subgen. Circumdati</taxon>
    </lineage>
</organism>